<feature type="compositionally biased region" description="Basic and acidic residues" evidence="1">
    <location>
        <begin position="174"/>
        <end position="196"/>
    </location>
</feature>
<evidence type="ECO:0000256" key="1">
    <source>
        <dbReference type="SAM" id="MobiDB-lite"/>
    </source>
</evidence>
<dbReference type="EMBL" id="HACG01041141">
    <property type="protein sequence ID" value="CEK88006.1"/>
    <property type="molecule type" value="Transcribed_RNA"/>
</dbReference>
<protein>
    <submittedName>
        <fullName evidence="2">Uncharacterized protein</fullName>
    </submittedName>
</protein>
<reference evidence="2" key="1">
    <citation type="submission" date="2014-12" db="EMBL/GenBank/DDBJ databases">
        <title>Insight into the proteome of Arion vulgaris.</title>
        <authorList>
            <person name="Aradska J."/>
            <person name="Bulat T."/>
            <person name="Smidak R."/>
            <person name="Sarate P."/>
            <person name="Gangsoo J."/>
            <person name="Sialana F."/>
            <person name="Bilban M."/>
            <person name="Lubec G."/>
        </authorList>
    </citation>
    <scope>NUCLEOTIDE SEQUENCE</scope>
    <source>
        <tissue evidence="2">Skin</tissue>
    </source>
</reference>
<organism evidence="2">
    <name type="scientific">Arion vulgaris</name>
    <dbReference type="NCBI Taxonomy" id="1028688"/>
    <lineage>
        <taxon>Eukaryota</taxon>
        <taxon>Metazoa</taxon>
        <taxon>Spiralia</taxon>
        <taxon>Lophotrochozoa</taxon>
        <taxon>Mollusca</taxon>
        <taxon>Gastropoda</taxon>
        <taxon>Heterobranchia</taxon>
        <taxon>Euthyneura</taxon>
        <taxon>Panpulmonata</taxon>
        <taxon>Eupulmonata</taxon>
        <taxon>Stylommatophora</taxon>
        <taxon>Helicina</taxon>
        <taxon>Arionoidea</taxon>
        <taxon>Arionidae</taxon>
        <taxon>Arion</taxon>
    </lineage>
</organism>
<feature type="compositionally biased region" description="Polar residues" evidence="1">
    <location>
        <begin position="122"/>
        <end position="149"/>
    </location>
</feature>
<gene>
    <name evidence="2" type="primary">ORF162631</name>
</gene>
<feature type="region of interest" description="Disordered" evidence="1">
    <location>
        <begin position="114"/>
        <end position="196"/>
    </location>
</feature>
<proteinExistence type="predicted"/>
<dbReference type="AlphaFoldDB" id="A0A0B7B6T9"/>
<feature type="compositionally biased region" description="Polar residues" evidence="1">
    <location>
        <begin position="164"/>
        <end position="173"/>
    </location>
</feature>
<accession>A0A0B7B6T9</accession>
<name>A0A0B7B6T9_9EUPU</name>
<sequence length="196" mass="22315">MGKPTSVLIEHKDKERSKGVIHWLPPTYTKEGATEIARAISKDSEAEALPIANATDKWTFLYRENNNEIHHFINLRLKGTHNTEQQIWITLPGRRTQCEICGEDIHWVSQCLQKKNKKPTTRSKTPGPTQKEPQPPQTNVSDSNDSTDGFTEVDSRWKRKKQAAPTNITSPTTSDKKIKETINKNAENKNTDDELQ</sequence>
<evidence type="ECO:0000313" key="2">
    <source>
        <dbReference type="EMBL" id="CEK88006.1"/>
    </source>
</evidence>